<sequence>MNKIITISREFGSGGREIGKRLADELGFAYYDQEIIKEICKETGMHEGYVEGVAEKAISLISTQFGHTFYNQQQIDVLVSQQKIIQELASKGNCVVVGHGCAEILAERNPFSIFVYADMEAKIKRCRAKGPEEEKLTEKELVRKIKDVDKNRKKIHEMIAPTRWGEKENYDLCVNTTNVEIKKVIPGLAMYAMEYFGNE</sequence>
<dbReference type="Proteomes" id="UP000308836">
    <property type="component" value="Unassembled WGS sequence"/>
</dbReference>
<accession>A0AC61R558</accession>
<organism evidence="1 2">
    <name type="scientific">Dubosiella muris</name>
    <dbReference type="NCBI Taxonomy" id="3038133"/>
    <lineage>
        <taxon>Bacteria</taxon>
        <taxon>Bacillati</taxon>
        <taxon>Bacillota</taxon>
        <taxon>Erysipelotrichia</taxon>
        <taxon>Erysipelotrichales</taxon>
        <taxon>Erysipelotrichaceae</taxon>
        <taxon>Dubosiella</taxon>
    </lineage>
</organism>
<protein>
    <submittedName>
        <fullName evidence="1">Cytidylate kinase-like family protein</fullName>
    </submittedName>
</protein>
<comment type="caution">
    <text evidence="1">The sequence shown here is derived from an EMBL/GenBank/DDBJ whole genome shotgun (WGS) entry which is preliminary data.</text>
</comment>
<name>A0AC61R558_9FIRM</name>
<dbReference type="EMBL" id="SRYG01000022">
    <property type="protein sequence ID" value="TGY65118.1"/>
    <property type="molecule type" value="Genomic_DNA"/>
</dbReference>
<evidence type="ECO:0000313" key="1">
    <source>
        <dbReference type="EMBL" id="TGY65118.1"/>
    </source>
</evidence>
<gene>
    <name evidence="1" type="ORF">E5336_10000</name>
</gene>
<proteinExistence type="predicted"/>
<evidence type="ECO:0000313" key="2">
    <source>
        <dbReference type="Proteomes" id="UP000308836"/>
    </source>
</evidence>
<reference evidence="1" key="1">
    <citation type="submission" date="2019-04" db="EMBL/GenBank/DDBJ databases">
        <title>Microbes associate with the intestines of laboratory mice.</title>
        <authorList>
            <person name="Navarre W."/>
            <person name="Wong E."/>
            <person name="Huang K."/>
            <person name="Tropini C."/>
            <person name="Ng K."/>
            <person name="Yu B."/>
        </authorList>
    </citation>
    <scope>NUCLEOTIDE SEQUENCE</scope>
    <source>
        <strain evidence="1">NM09_H32</strain>
    </source>
</reference>
<keyword evidence="2" id="KW-1185">Reference proteome</keyword>